<evidence type="ECO:0000256" key="1">
    <source>
        <dbReference type="SAM" id="MobiDB-lite"/>
    </source>
</evidence>
<feature type="compositionally biased region" description="Polar residues" evidence="1">
    <location>
        <begin position="57"/>
        <end position="74"/>
    </location>
</feature>
<dbReference type="AlphaFoldDB" id="A0AAV4Q224"/>
<gene>
    <name evidence="2" type="ORF">CEXT_300531</name>
</gene>
<feature type="non-terminal residue" evidence="2">
    <location>
        <position position="1"/>
    </location>
</feature>
<keyword evidence="3" id="KW-1185">Reference proteome</keyword>
<dbReference type="Proteomes" id="UP001054945">
    <property type="component" value="Unassembled WGS sequence"/>
</dbReference>
<proteinExistence type="predicted"/>
<evidence type="ECO:0000313" key="3">
    <source>
        <dbReference type="Proteomes" id="UP001054945"/>
    </source>
</evidence>
<dbReference type="EMBL" id="BPLR01005446">
    <property type="protein sequence ID" value="GIY02427.1"/>
    <property type="molecule type" value="Genomic_DNA"/>
</dbReference>
<feature type="compositionally biased region" description="Polar residues" evidence="1">
    <location>
        <begin position="32"/>
        <end position="44"/>
    </location>
</feature>
<organism evidence="2 3">
    <name type="scientific">Caerostris extrusa</name>
    <name type="common">Bark spider</name>
    <name type="synonym">Caerostris bankana</name>
    <dbReference type="NCBI Taxonomy" id="172846"/>
    <lineage>
        <taxon>Eukaryota</taxon>
        <taxon>Metazoa</taxon>
        <taxon>Ecdysozoa</taxon>
        <taxon>Arthropoda</taxon>
        <taxon>Chelicerata</taxon>
        <taxon>Arachnida</taxon>
        <taxon>Araneae</taxon>
        <taxon>Araneomorphae</taxon>
        <taxon>Entelegynae</taxon>
        <taxon>Araneoidea</taxon>
        <taxon>Araneidae</taxon>
        <taxon>Caerostris</taxon>
    </lineage>
</organism>
<comment type="caution">
    <text evidence="2">The sequence shown here is derived from an EMBL/GenBank/DDBJ whole genome shotgun (WGS) entry which is preliminary data.</text>
</comment>
<evidence type="ECO:0000313" key="2">
    <source>
        <dbReference type="EMBL" id="GIY02427.1"/>
    </source>
</evidence>
<feature type="region of interest" description="Disordered" evidence="1">
    <location>
        <begin position="32"/>
        <end position="74"/>
    </location>
</feature>
<reference evidence="2 3" key="1">
    <citation type="submission" date="2021-06" db="EMBL/GenBank/DDBJ databases">
        <title>Caerostris extrusa draft genome.</title>
        <authorList>
            <person name="Kono N."/>
            <person name="Arakawa K."/>
        </authorList>
    </citation>
    <scope>NUCLEOTIDE SEQUENCE [LARGE SCALE GENOMIC DNA]</scope>
</reference>
<sequence>APRSPPGPYRNIAIQPPFGGFGLAATVSPVGSQTHYKSARQPPSSHHLRPVSLPHVSATSTTTSEPCKKANSQG</sequence>
<accession>A0AAV4Q224</accession>
<name>A0AAV4Q224_CAEEX</name>
<protein>
    <submittedName>
        <fullName evidence="2">Uncharacterized protein</fullName>
    </submittedName>
</protein>